<dbReference type="InterPro" id="IPR036942">
    <property type="entry name" value="Beta-barrel_TonB_sf"/>
</dbReference>
<keyword evidence="2" id="KW-0472">Membrane</keyword>
<organism evidence="6 7">
    <name type="scientific">Edaphobacter dinghuensis</name>
    <dbReference type="NCBI Taxonomy" id="1560005"/>
    <lineage>
        <taxon>Bacteria</taxon>
        <taxon>Pseudomonadati</taxon>
        <taxon>Acidobacteriota</taxon>
        <taxon>Terriglobia</taxon>
        <taxon>Terriglobales</taxon>
        <taxon>Acidobacteriaceae</taxon>
        <taxon>Edaphobacter</taxon>
    </lineage>
</organism>
<feature type="chain" id="PRO_5037426316" description="TonB-dependent transporter Oar-like beta-barrel domain-containing protein" evidence="4">
    <location>
        <begin position="25"/>
        <end position="1296"/>
    </location>
</feature>
<dbReference type="Pfam" id="PF13620">
    <property type="entry name" value="CarboxypepD_reg"/>
    <property type="match status" value="1"/>
</dbReference>
<protein>
    <recommendedName>
        <fullName evidence="5">TonB-dependent transporter Oar-like beta-barrel domain-containing protein</fullName>
    </recommendedName>
</protein>
<reference evidence="6" key="1">
    <citation type="journal article" date="2014" name="Int. J. Syst. Evol. Microbiol.">
        <title>Complete genome sequence of Corynebacterium casei LMG S-19264T (=DSM 44701T), isolated from a smear-ripened cheese.</title>
        <authorList>
            <consortium name="US DOE Joint Genome Institute (JGI-PGF)"/>
            <person name="Walter F."/>
            <person name="Albersmeier A."/>
            <person name="Kalinowski J."/>
            <person name="Ruckert C."/>
        </authorList>
    </citation>
    <scope>NUCLEOTIDE SEQUENCE</scope>
    <source>
        <strain evidence="6">CGMCC 1.12997</strain>
    </source>
</reference>
<dbReference type="Pfam" id="PF25183">
    <property type="entry name" value="OMP_b-brl_4"/>
    <property type="match status" value="2"/>
</dbReference>
<gene>
    <name evidence="6" type="ORF">GCM10011585_29280</name>
</gene>
<evidence type="ECO:0000313" key="6">
    <source>
        <dbReference type="EMBL" id="GGG83676.1"/>
    </source>
</evidence>
<keyword evidence="3" id="KW-0998">Cell outer membrane</keyword>
<dbReference type="Gene3D" id="2.60.40.1120">
    <property type="entry name" value="Carboxypeptidase-like, regulatory domain"/>
    <property type="match status" value="1"/>
</dbReference>
<keyword evidence="4" id="KW-0732">Signal</keyword>
<keyword evidence="7" id="KW-1185">Reference proteome</keyword>
<reference evidence="6" key="2">
    <citation type="submission" date="2020-09" db="EMBL/GenBank/DDBJ databases">
        <authorList>
            <person name="Sun Q."/>
            <person name="Zhou Y."/>
        </authorList>
    </citation>
    <scope>NUCLEOTIDE SEQUENCE</scope>
    <source>
        <strain evidence="6">CGMCC 1.12997</strain>
    </source>
</reference>
<dbReference type="Proteomes" id="UP000647241">
    <property type="component" value="Unassembled WGS sequence"/>
</dbReference>
<comment type="subcellular location">
    <subcellularLocation>
        <location evidence="1">Cell outer membrane</location>
    </subcellularLocation>
</comment>
<comment type="caution">
    <text evidence="6">The sequence shown here is derived from an EMBL/GenBank/DDBJ whole genome shotgun (WGS) entry which is preliminary data.</text>
</comment>
<evidence type="ECO:0000256" key="4">
    <source>
        <dbReference type="SAM" id="SignalP"/>
    </source>
</evidence>
<feature type="domain" description="TonB-dependent transporter Oar-like beta-barrel" evidence="5">
    <location>
        <begin position="248"/>
        <end position="1062"/>
    </location>
</feature>
<dbReference type="RefSeq" id="WP_188554918.1">
    <property type="nucleotide sequence ID" value="NZ_BMGT01000003.1"/>
</dbReference>
<evidence type="ECO:0000256" key="1">
    <source>
        <dbReference type="ARBA" id="ARBA00004442"/>
    </source>
</evidence>
<name>A0A917M7A0_9BACT</name>
<dbReference type="InterPro" id="IPR008969">
    <property type="entry name" value="CarboxyPept-like_regulatory"/>
</dbReference>
<evidence type="ECO:0000256" key="3">
    <source>
        <dbReference type="ARBA" id="ARBA00023237"/>
    </source>
</evidence>
<dbReference type="Gene3D" id="2.40.170.20">
    <property type="entry name" value="TonB-dependent receptor, beta-barrel domain"/>
    <property type="match status" value="1"/>
</dbReference>
<dbReference type="SUPFAM" id="SSF49464">
    <property type="entry name" value="Carboxypeptidase regulatory domain-like"/>
    <property type="match status" value="1"/>
</dbReference>
<evidence type="ECO:0000313" key="7">
    <source>
        <dbReference type="Proteomes" id="UP000647241"/>
    </source>
</evidence>
<dbReference type="InterPro" id="IPR057601">
    <property type="entry name" value="Oar-like_b-barrel"/>
</dbReference>
<feature type="domain" description="TonB-dependent transporter Oar-like beta-barrel" evidence="5">
    <location>
        <begin position="1088"/>
        <end position="1242"/>
    </location>
</feature>
<feature type="signal peptide" evidence="4">
    <location>
        <begin position="1"/>
        <end position="24"/>
    </location>
</feature>
<dbReference type="EMBL" id="BMGT01000003">
    <property type="protein sequence ID" value="GGG83676.1"/>
    <property type="molecule type" value="Genomic_DNA"/>
</dbReference>
<accession>A0A917M7A0</accession>
<dbReference type="SUPFAM" id="SSF56935">
    <property type="entry name" value="Porins"/>
    <property type="match status" value="1"/>
</dbReference>
<evidence type="ECO:0000256" key="2">
    <source>
        <dbReference type="ARBA" id="ARBA00023136"/>
    </source>
</evidence>
<sequence length="1296" mass="140145">MFRLIARFQIFALFILAMPLGAFAQTARYSGQVTDPQGAAIPNAEVHLYNLDYGNHVDTKTDAGGNFVAPYLPAGHYRIEVSAPGFAPRVTNNLTLVAGEAHVLNVQLGLASEQTSVQVNAGNEITQVHTDNAEISGTITNKEVAGLQLNGRNYTQLIALAPGVSNQTQQDEARVGLAGSVSYSVNGGRTEYNSFLVDGSETLNVGINKDHTSLIVTPSIDAIEEVKVLTSNYGAQYASTGDGVSLITTKSGTDQYHGSLYEFIRNEAFNAKGYFDVTNGAPLYRRNDLGGTIGGPLSIPHLYDAKGKTHFFFSEEARLEKDPYAYRQGVPSLAERNGDFSDVCPYTTSPLAGFSRAAYPDCPTSNLFAQIPQQYISPLARTILSTGIIPNPTATSGCNSSIGSCYNAEVELPTYWREELFRIDHAINATNQVSFRYIHDEYSSTTPVPQYGYVQNSFPTIQNRVHGPGLSMVAQWISTISPTLLNSFNVSYTNAPLTFTDVPGNFVSIARPPSLDTPTGTSNVVMPRIFDNGFGGKIPGIAIQGTNAEYGGYGFAVDSGYMPWTHSNPDYAFSDNITKSLGKHNVQFGAQWVLFQRNQVNGPIGAATGDVQGLLTFSNQQSAFTTGNAFADFLTYGGGEQPGPRAFQQDSAQGKYYQRYQIVEPYIQDDWKVNSRLTVNAGVRLSLFGTYREKNHNAYNWVASQYSRAISESVAVDPVQGYLIDTSTQSAVPIYQKDGSVSPVLLNGLMQCGLNGVPEGCMTGHLWNPAPRVGVAWDPRGDGKTAVRAGYGIFFEHGTANEANTGSLEGSAPMVLSMEQLNPATYTYDGTCGADCHLGQHSFPLNVTSIPTHAVWSYVQQWSLSVEQQLPTNTLASFGYIGSKGTHLTLVRQLNQLIPTPSQINLFGPHQPLLTRTCQSYLKPGGGFDLSRVYNLPGGALVKPGDPSYVNLETACYGYGAGGVTNPSALRTFAPGLGQIYSLENAANASYHSFQATVRHISGPLTLGVAYTYSHSIDDASDRSDTTFVNSYDVKSNRASSNFDQRQLLHISYLYDIPVRSTLQHFLSNISSDPDPESKAVNPAPGNFLRSHVWAILLDHWQLSGLTQFETGIPFTVLNGGSANGVSSQDNAGVFNGVGIGSYPDLVGDPHGHHPSLENTAKNFGPLLLNPGAFAAPRGLTFGNAGRNSLNNPQRWNFDAALDKHFPLGNTRSLEFRAEAFNVFNHTQFRIYDPVLGNQPNNTNSCYAPEGSSYNYSAGDPGNGTTDQGCLVGSSFLHPVDAHRPRTIQFGMRLAF</sequence>
<proteinExistence type="predicted"/>
<dbReference type="GO" id="GO:0009279">
    <property type="term" value="C:cell outer membrane"/>
    <property type="evidence" value="ECO:0007669"/>
    <property type="project" value="UniProtKB-SubCell"/>
</dbReference>
<evidence type="ECO:0000259" key="5">
    <source>
        <dbReference type="Pfam" id="PF25183"/>
    </source>
</evidence>